<keyword evidence="3" id="KW-0175">Coiled coil</keyword>
<feature type="domain" description="tRNA (32-2'-O)-methyltransferase regulator THADA-like TPR repeats region" evidence="5">
    <location>
        <begin position="188"/>
        <end position="362"/>
    </location>
</feature>
<dbReference type="Pfam" id="PF10350">
    <property type="entry name" value="DUF2428"/>
    <property type="match status" value="1"/>
</dbReference>
<dbReference type="PANTHER" id="PTHR14387:SF0">
    <property type="entry name" value="DUF2428 DOMAIN-CONTAINING PROTEIN"/>
    <property type="match status" value="1"/>
</dbReference>
<dbReference type="Gene3D" id="1.25.10.10">
    <property type="entry name" value="Leucine-rich Repeat Variant"/>
    <property type="match status" value="1"/>
</dbReference>
<dbReference type="SUPFAM" id="SSF48371">
    <property type="entry name" value="ARM repeat"/>
    <property type="match status" value="2"/>
</dbReference>
<reference evidence="7" key="2">
    <citation type="submission" date="2023-06" db="EMBL/GenBank/DDBJ databases">
        <authorList>
            <person name="Kobayashi Y."/>
            <person name="Kayamori A."/>
            <person name="Aoki K."/>
            <person name="Shiwa Y."/>
            <person name="Fujita N."/>
            <person name="Sugita T."/>
            <person name="Iwasaki W."/>
            <person name="Tanaka N."/>
            <person name="Takashima M."/>
        </authorList>
    </citation>
    <scope>NUCLEOTIDE SEQUENCE</scope>
    <source>
        <strain evidence="7">HIS016</strain>
    </source>
</reference>
<evidence type="ECO:0000259" key="4">
    <source>
        <dbReference type="Pfam" id="PF10350"/>
    </source>
</evidence>
<dbReference type="InterPro" id="IPR019442">
    <property type="entry name" value="THADA/TRM732_DUF2428"/>
</dbReference>
<keyword evidence="2" id="KW-0819">tRNA processing</keyword>
<evidence type="ECO:0000259" key="6">
    <source>
        <dbReference type="Pfam" id="PF25151"/>
    </source>
</evidence>
<keyword evidence="8" id="KW-1185">Reference proteome</keyword>
<feature type="domain" description="tRNA (32-2'-O)-methyltransferase regulator THADA-like C-terminal TPR repeats region" evidence="6">
    <location>
        <begin position="785"/>
        <end position="941"/>
    </location>
</feature>
<feature type="domain" description="DUF2428" evidence="4">
    <location>
        <begin position="551"/>
        <end position="783"/>
    </location>
</feature>
<evidence type="ECO:0000313" key="8">
    <source>
        <dbReference type="Proteomes" id="UP001222932"/>
    </source>
</evidence>
<evidence type="ECO:0000256" key="3">
    <source>
        <dbReference type="SAM" id="Coils"/>
    </source>
</evidence>
<evidence type="ECO:0000256" key="2">
    <source>
        <dbReference type="ARBA" id="ARBA00022694"/>
    </source>
</evidence>
<evidence type="ECO:0000256" key="1">
    <source>
        <dbReference type="ARBA" id="ARBA00010409"/>
    </source>
</evidence>
<dbReference type="EMBL" id="BTCM01000001">
    <property type="protein sequence ID" value="GMK53867.1"/>
    <property type="molecule type" value="Genomic_DNA"/>
</dbReference>
<evidence type="ECO:0008006" key="9">
    <source>
        <dbReference type="Google" id="ProtNLM"/>
    </source>
</evidence>
<dbReference type="InterPro" id="IPR056843">
    <property type="entry name" value="THADA-like_TPR"/>
</dbReference>
<comment type="caution">
    <text evidence="7">The sequence shown here is derived from an EMBL/GenBank/DDBJ whole genome shotgun (WGS) entry which is preliminary data.</text>
</comment>
<dbReference type="GO" id="GO:0005829">
    <property type="term" value="C:cytosol"/>
    <property type="evidence" value="ECO:0007669"/>
    <property type="project" value="TreeGrafter"/>
</dbReference>
<dbReference type="InterPro" id="IPR011989">
    <property type="entry name" value="ARM-like"/>
</dbReference>
<dbReference type="PANTHER" id="PTHR14387">
    <property type="entry name" value="THADA/DEATH RECEPTOR INTERACTING PROTEIN"/>
    <property type="match status" value="1"/>
</dbReference>
<name>A0AAD3TNK1_9TREE</name>
<dbReference type="Pfam" id="PF25150">
    <property type="entry name" value="TPR_Trm732"/>
    <property type="match status" value="1"/>
</dbReference>
<comment type="similarity">
    <text evidence="1">Belongs to the THADA family.</text>
</comment>
<feature type="coiled-coil region" evidence="3">
    <location>
        <begin position="491"/>
        <end position="518"/>
    </location>
</feature>
<sequence length="1315" mass="142157">MERKTSALEAARKELHRKKPEDLTLDDLSAATDTALSGGSDVDVLGFAAVLLRQLVASPHQTDELVETRIAPALQPHGQFGVLIAANLAHNLKSRAQRSSELLSSATKLVPTFPELLSPLFGSIISDSLARRPNLLGVTILAPAVPDSAIPGNLLPRLLEDVDEVDAASQRCAAIVALLARESPKEGWLAPLIPYLGEEASVTTLSRYLLPTLTKVHRNAYIPLLSLLEAAAVEDRYFGPWVAAASFGVSSGFITLEGLPQTRLEEGISHADLGVRVMAFELLAHSRAVFTPHVMSLVKRALIINTVVPTAGGRTEMRSAIHGFLTNMKAQEDQARRDIKKDAERGQVIFTAAETFHTWWLDEYLGPSIKACREMPHLRSIFALRLLRLYVDIYGTSVYPSVFTPARVADLIACQASEFVDARVGARNLIALAPLPFAGFETLDISATQQLLASARASINHPRLTQADAGRAALCILFTKLVLPAGHEKALEFVDVIMQELERHIQKVEENLARGIVEYPLHGSLSALVELVRCLDLTTPEAQAAWSSTLHSLNVLVHRVWGATRKVVSLGPEEEGTSHEIARAYDVLGEEDDEEGDHTNLLSGCWRATREAAELLAAIITVPLSVKEQAIWSVAEVDAAGRTFLLWLHEIRHRGTFSRIAPAFGTVVDAVRGIPSLAHLTGEWVDSQLDVVAEGKLSTLRRSAALPFTFLALLSDPTQRDRALDTLLSMAAISSPSSDATKVHAMNTLKIVLLDAKQAHALPRYLEQTLTTSLQAFGSANWAVRNVALILFSTLTNRALTTTRPQNEGGRAALAARQTLASWNKKYPSLLPYIAQTLRDVRGRGPLVLGEHSPLFPLLIIVRSLRWSVDGDALAATLYSAVEPFLGSPEWMVRAAAAQALSSLLSPDSGLEKARVTATRISHASAEPNLLHGRVLFLHRLLEDVVDRADGIAPLLRNAFAEKVHPMTSAAILDCVSAYLQISSDENKDELLRAAAAAAHSSLTTQSIGSDLLHVAAARVLVLAGEAVSLLEPNVPEDAQLLGLASLERNHETLVAVTRLAKQGSNAVRTAALKALADWPEGAADGELRDEMLKLAGRARSVPLKEAALASLGRAFVSSTWEDWDVLATHILAASDENQSEPRREAALSTLSSLAPRLLSLPTAPRARLLRALLALLEDDDVDIRSGAAAAMSAALGRKPVDQYSAVEAWWAWLAAHVPDERDEWEGWLWELVLPPRENGADARLFVEEPPNLFRNAVGVAERAAAVLAQLGRGSDSQDAVVDCDDAAYAPIDAGWAAARVSRRRAAAVRTALGK</sequence>
<dbReference type="InterPro" id="IPR016024">
    <property type="entry name" value="ARM-type_fold"/>
</dbReference>
<evidence type="ECO:0000259" key="5">
    <source>
        <dbReference type="Pfam" id="PF25150"/>
    </source>
</evidence>
<protein>
    <recommendedName>
        <fullName evidence="9">DUF2428 domain-containing protein</fullName>
    </recommendedName>
</protein>
<reference evidence="7" key="1">
    <citation type="journal article" date="2023" name="BMC Genomics">
        <title>Chromosome-level genome assemblies of Cutaneotrichosporon spp. (Trichosporonales, Basidiomycota) reveal imbalanced evolution between nucleotide sequences and chromosome synteny.</title>
        <authorList>
            <person name="Kobayashi Y."/>
            <person name="Kayamori A."/>
            <person name="Aoki K."/>
            <person name="Shiwa Y."/>
            <person name="Matsutani M."/>
            <person name="Fujita N."/>
            <person name="Sugita T."/>
            <person name="Iwasaki W."/>
            <person name="Tanaka N."/>
            <person name="Takashima M."/>
        </authorList>
    </citation>
    <scope>NUCLEOTIDE SEQUENCE</scope>
    <source>
        <strain evidence="7">HIS016</strain>
    </source>
</reference>
<dbReference type="InterPro" id="IPR056842">
    <property type="entry name" value="THADA-like_TPR_C"/>
</dbReference>
<gene>
    <name evidence="7" type="ORF">CspeluHIS016_0104530</name>
</gene>
<organism evidence="7 8">
    <name type="scientific">Cutaneotrichosporon spelunceum</name>
    <dbReference type="NCBI Taxonomy" id="1672016"/>
    <lineage>
        <taxon>Eukaryota</taxon>
        <taxon>Fungi</taxon>
        <taxon>Dikarya</taxon>
        <taxon>Basidiomycota</taxon>
        <taxon>Agaricomycotina</taxon>
        <taxon>Tremellomycetes</taxon>
        <taxon>Trichosporonales</taxon>
        <taxon>Trichosporonaceae</taxon>
        <taxon>Cutaneotrichosporon</taxon>
    </lineage>
</organism>
<dbReference type="Pfam" id="PF25151">
    <property type="entry name" value="TPR_Trm732_C"/>
    <property type="match status" value="1"/>
</dbReference>
<dbReference type="GO" id="GO:0030488">
    <property type="term" value="P:tRNA methylation"/>
    <property type="evidence" value="ECO:0007669"/>
    <property type="project" value="TreeGrafter"/>
</dbReference>
<dbReference type="Proteomes" id="UP001222932">
    <property type="component" value="Unassembled WGS sequence"/>
</dbReference>
<dbReference type="InterPro" id="IPR051954">
    <property type="entry name" value="tRNA_methyltransferase_THADA"/>
</dbReference>
<evidence type="ECO:0000313" key="7">
    <source>
        <dbReference type="EMBL" id="GMK53867.1"/>
    </source>
</evidence>
<proteinExistence type="inferred from homology"/>
<accession>A0AAD3TNK1</accession>